<gene>
    <name evidence="2" type="primary">Vigan.06G155500</name>
    <name evidence="2" type="ORF">VIGAN_06155500</name>
</gene>
<accession>A0A0S3SBX8</accession>
<evidence type="ECO:0000313" key="3">
    <source>
        <dbReference type="Proteomes" id="UP000291084"/>
    </source>
</evidence>
<feature type="transmembrane region" description="Helical" evidence="1">
    <location>
        <begin position="82"/>
        <end position="107"/>
    </location>
</feature>
<proteinExistence type="predicted"/>
<keyword evidence="3" id="KW-1185">Reference proteome</keyword>
<feature type="non-terminal residue" evidence="2">
    <location>
        <position position="134"/>
    </location>
</feature>
<keyword evidence="1" id="KW-0472">Membrane</keyword>
<evidence type="ECO:0008006" key="4">
    <source>
        <dbReference type="Google" id="ProtNLM"/>
    </source>
</evidence>
<dbReference type="EMBL" id="AP015039">
    <property type="protein sequence ID" value="BAT90332.1"/>
    <property type="molecule type" value="Genomic_DNA"/>
</dbReference>
<keyword evidence="1" id="KW-0812">Transmembrane</keyword>
<organism evidence="2 3">
    <name type="scientific">Vigna angularis var. angularis</name>
    <dbReference type="NCBI Taxonomy" id="157739"/>
    <lineage>
        <taxon>Eukaryota</taxon>
        <taxon>Viridiplantae</taxon>
        <taxon>Streptophyta</taxon>
        <taxon>Embryophyta</taxon>
        <taxon>Tracheophyta</taxon>
        <taxon>Spermatophyta</taxon>
        <taxon>Magnoliopsida</taxon>
        <taxon>eudicotyledons</taxon>
        <taxon>Gunneridae</taxon>
        <taxon>Pentapetalae</taxon>
        <taxon>rosids</taxon>
        <taxon>fabids</taxon>
        <taxon>Fabales</taxon>
        <taxon>Fabaceae</taxon>
        <taxon>Papilionoideae</taxon>
        <taxon>50 kb inversion clade</taxon>
        <taxon>NPAAA clade</taxon>
        <taxon>indigoferoid/millettioid clade</taxon>
        <taxon>Phaseoleae</taxon>
        <taxon>Vigna</taxon>
    </lineage>
</organism>
<feature type="transmembrane region" description="Helical" evidence="1">
    <location>
        <begin position="113"/>
        <end position="131"/>
    </location>
</feature>
<protein>
    <recommendedName>
        <fullName evidence="4">Transmembrane protein</fullName>
    </recommendedName>
</protein>
<evidence type="ECO:0000256" key="1">
    <source>
        <dbReference type="SAM" id="Phobius"/>
    </source>
</evidence>
<sequence>MIRTWEKNGSVGVHAIGAQARSIRQKTMPPTTRWAWIANLYKPIRSCFLKSFLRFQEDCCCALHLLALIGCRRRTSFKLFRWFAGFNFSSLLVMIFLATDLFFFSLLPRSPPLSITVKYATVFCIKYRFYLMRR</sequence>
<keyword evidence="1" id="KW-1133">Transmembrane helix</keyword>
<dbReference type="AlphaFoldDB" id="A0A0S3SBX8"/>
<evidence type="ECO:0000313" key="2">
    <source>
        <dbReference type="EMBL" id="BAT90332.1"/>
    </source>
</evidence>
<reference evidence="2 3" key="1">
    <citation type="journal article" date="2015" name="Sci. Rep.">
        <title>The power of single molecule real-time sequencing technology in the de novo assembly of a eukaryotic genome.</title>
        <authorList>
            <person name="Sakai H."/>
            <person name="Naito K."/>
            <person name="Ogiso-Tanaka E."/>
            <person name="Takahashi Y."/>
            <person name="Iseki K."/>
            <person name="Muto C."/>
            <person name="Satou K."/>
            <person name="Teruya K."/>
            <person name="Shiroma A."/>
            <person name="Shimoji M."/>
            <person name="Hirano T."/>
            <person name="Itoh T."/>
            <person name="Kaga A."/>
            <person name="Tomooka N."/>
        </authorList>
    </citation>
    <scope>NUCLEOTIDE SEQUENCE [LARGE SCALE GENOMIC DNA]</scope>
    <source>
        <strain evidence="3">cv. Shumari</strain>
    </source>
</reference>
<name>A0A0S3SBX8_PHAAN</name>
<dbReference type="Proteomes" id="UP000291084">
    <property type="component" value="Chromosome 6"/>
</dbReference>